<reference evidence="1 2" key="1">
    <citation type="submission" date="2018-06" db="EMBL/GenBank/DDBJ databases">
        <authorList>
            <consortium name="Pathogen Informatics"/>
            <person name="Doyle S."/>
        </authorList>
    </citation>
    <scope>NUCLEOTIDE SEQUENCE [LARGE SCALE GENOMIC DNA]</scope>
    <source>
        <strain evidence="1 2">NCTC8258</strain>
    </source>
</reference>
<dbReference type="Proteomes" id="UP000255509">
    <property type="component" value="Unassembled WGS sequence"/>
</dbReference>
<accession>A0A379W836</accession>
<organism evidence="1 2">
    <name type="scientific">Salmonella enterica I</name>
    <dbReference type="NCBI Taxonomy" id="59201"/>
    <lineage>
        <taxon>Bacteria</taxon>
        <taxon>Pseudomonadati</taxon>
        <taxon>Pseudomonadota</taxon>
        <taxon>Gammaproteobacteria</taxon>
        <taxon>Enterobacterales</taxon>
        <taxon>Enterobacteriaceae</taxon>
        <taxon>Salmonella</taxon>
    </lineage>
</organism>
<name>A0A379W836_SALET</name>
<dbReference type="AlphaFoldDB" id="A0A379W836"/>
<evidence type="ECO:0000313" key="1">
    <source>
        <dbReference type="EMBL" id="SUH14989.1"/>
    </source>
</evidence>
<proteinExistence type="predicted"/>
<evidence type="ECO:0000313" key="2">
    <source>
        <dbReference type="Proteomes" id="UP000255509"/>
    </source>
</evidence>
<protein>
    <submittedName>
        <fullName evidence="1">Uncharacterized protein</fullName>
    </submittedName>
</protein>
<gene>
    <name evidence="1" type="ORF">NCTC8258_02690</name>
</gene>
<dbReference type="EMBL" id="UGXS01000004">
    <property type="protein sequence ID" value="SUH14989.1"/>
    <property type="molecule type" value="Genomic_DNA"/>
</dbReference>
<sequence>MAAKSIVEIDVQDEKFQSFLENSMNTRKHSANYLNNGGGRFTDSARPQRRPNVSGMVRWGLQKRSLMALRR</sequence>